<proteinExistence type="predicted"/>
<organism evidence="1 2">
    <name type="scientific">Blattamonas nauphoetae</name>
    <dbReference type="NCBI Taxonomy" id="2049346"/>
    <lineage>
        <taxon>Eukaryota</taxon>
        <taxon>Metamonada</taxon>
        <taxon>Preaxostyla</taxon>
        <taxon>Oxymonadida</taxon>
        <taxon>Blattamonas</taxon>
    </lineage>
</organism>
<keyword evidence="2" id="KW-1185">Reference proteome</keyword>
<dbReference type="Proteomes" id="UP001281761">
    <property type="component" value="Unassembled WGS sequence"/>
</dbReference>
<gene>
    <name evidence="1" type="ORF">BLNAU_22948</name>
</gene>
<protein>
    <submittedName>
        <fullName evidence="1">Uncharacterized protein</fullName>
    </submittedName>
</protein>
<accession>A0ABQ9WS34</accession>
<reference evidence="1 2" key="1">
    <citation type="journal article" date="2022" name="bioRxiv">
        <title>Genomics of Preaxostyla Flagellates Illuminates Evolutionary Transitions and the Path Towards Mitochondrial Loss.</title>
        <authorList>
            <person name="Novak L.V.F."/>
            <person name="Treitli S.C."/>
            <person name="Pyrih J."/>
            <person name="Halakuc P."/>
            <person name="Pipaliya S.V."/>
            <person name="Vacek V."/>
            <person name="Brzon O."/>
            <person name="Soukal P."/>
            <person name="Eme L."/>
            <person name="Dacks J.B."/>
            <person name="Karnkowska A."/>
            <person name="Elias M."/>
            <person name="Hampl V."/>
        </authorList>
    </citation>
    <scope>NUCLEOTIDE SEQUENCE [LARGE SCALE GENOMIC DNA]</scope>
    <source>
        <strain evidence="1">NAU3</strain>
        <tissue evidence="1">Gut</tissue>
    </source>
</reference>
<comment type="caution">
    <text evidence="1">The sequence shown here is derived from an EMBL/GenBank/DDBJ whole genome shotgun (WGS) entry which is preliminary data.</text>
</comment>
<evidence type="ECO:0000313" key="2">
    <source>
        <dbReference type="Proteomes" id="UP001281761"/>
    </source>
</evidence>
<dbReference type="EMBL" id="JARBJD010000431">
    <property type="protein sequence ID" value="KAK2942138.1"/>
    <property type="molecule type" value="Genomic_DNA"/>
</dbReference>
<name>A0ABQ9WS34_9EUKA</name>
<sequence>MTSDEEGTHPLHFLLPSFKETLYNTSTIPATPSSTFNMTAAHVSTPVNMLFTYSNTGLFADIGKNLAVGLETGAINDLDSLDEWLVTRSQG</sequence>
<evidence type="ECO:0000313" key="1">
    <source>
        <dbReference type="EMBL" id="KAK2942138.1"/>
    </source>
</evidence>